<dbReference type="PROSITE" id="PS51318">
    <property type="entry name" value="TAT"/>
    <property type="match status" value="1"/>
</dbReference>
<accession>A0A8J2YSZ8</accession>
<dbReference type="InterPro" id="IPR018389">
    <property type="entry name" value="DctP_fam"/>
</dbReference>
<dbReference type="EMBL" id="BMJQ01000003">
    <property type="protein sequence ID" value="GGF11018.1"/>
    <property type="molecule type" value="Genomic_DNA"/>
</dbReference>
<gene>
    <name evidence="5" type="ORF">GCM10011611_15820</name>
</gene>
<dbReference type="NCBIfam" id="NF037995">
    <property type="entry name" value="TRAP_S1"/>
    <property type="match status" value="1"/>
</dbReference>
<reference evidence="5" key="2">
    <citation type="submission" date="2020-09" db="EMBL/GenBank/DDBJ databases">
        <authorList>
            <person name="Sun Q."/>
            <person name="Zhou Y."/>
        </authorList>
    </citation>
    <scope>NUCLEOTIDE SEQUENCE</scope>
    <source>
        <strain evidence="5">CGMCC 1.15725</strain>
    </source>
</reference>
<keyword evidence="2" id="KW-0813">Transport</keyword>
<feature type="chain" id="PRO_5035323294" description="TRAP transporter substrate-binding protein" evidence="4">
    <location>
        <begin position="30"/>
        <end position="335"/>
    </location>
</feature>
<keyword evidence="3 4" id="KW-0732">Signal</keyword>
<feature type="signal peptide" evidence="4">
    <location>
        <begin position="1"/>
        <end position="29"/>
    </location>
</feature>
<evidence type="ECO:0000256" key="1">
    <source>
        <dbReference type="ARBA" id="ARBA00009023"/>
    </source>
</evidence>
<dbReference type="Pfam" id="PF03480">
    <property type="entry name" value="DctP"/>
    <property type="match status" value="1"/>
</dbReference>
<sequence length="335" mass="35317">MEISRRALMRSASGLACLASLGLSRRAWAEDFTMKLTTTASNDLDTEWLTLLKQGVESSSGGKIKANVYPASQLGSAETTIEGVTMGTVEVALNASGVYEGLEPRFAVLAVPGVVTSMAQGAKVYADPAVRDRLNAIAKGKGVEVITAMMHSPVGIVSRKPIKTLADFNGMKIRVPGSALLIEQLKQLGASPIAMSLGEVLPAFQNGTIDGVYAGTTIFSALKYYDISKNMTLLPGTFIVMLGLINGDFLEQLGPLAKTVRDEARKADAAGAPWGEQDVANARAAWEKNGGQTLTLGDADAKQYLDIVVPTAVKNLSADAKADYEVLKATSAKYA</sequence>
<dbReference type="AlphaFoldDB" id="A0A8J2YSZ8"/>
<dbReference type="Gene3D" id="3.40.190.170">
    <property type="entry name" value="Bacterial extracellular solute-binding protein, family 7"/>
    <property type="match status" value="1"/>
</dbReference>
<dbReference type="CDD" id="cd13603">
    <property type="entry name" value="PBP2_TRAP_Siap_TeaA_like"/>
    <property type="match status" value="1"/>
</dbReference>
<comment type="similarity">
    <text evidence="1">Belongs to the bacterial solute-binding protein 7 family.</text>
</comment>
<evidence type="ECO:0000256" key="3">
    <source>
        <dbReference type="ARBA" id="ARBA00022729"/>
    </source>
</evidence>
<comment type="caution">
    <text evidence="5">The sequence shown here is derived from an EMBL/GenBank/DDBJ whole genome shotgun (WGS) entry which is preliminary data.</text>
</comment>
<keyword evidence="6" id="KW-1185">Reference proteome</keyword>
<dbReference type="InterPro" id="IPR006311">
    <property type="entry name" value="TAT_signal"/>
</dbReference>
<dbReference type="Proteomes" id="UP000646365">
    <property type="component" value="Unassembled WGS sequence"/>
</dbReference>
<evidence type="ECO:0000256" key="4">
    <source>
        <dbReference type="SAM" id="SignalP"/>
    </source>
</evidence>
<organism evidence="5 6">
    <name type="scientific">Aliidongia dinghuensis</name>
    <dbReference type="NCBI Taxonomy" id="1867774"/>
    <lineage>
        <taxon>Bacteria</taxon>
        <taxon>Pseudomonadati</taxon>
        <taxon>Pseudomonadota</taxon>
        <taxon>Alphaproteobacteria</taxon>
        <taxon>Rhodospirillales</taxon>
        <taxon>Dongiaceae</taxon>
        <taxon>Aliidongia</taxon>
    </lineage>
</organism>
<reference evidence="5" key="1">
    <citation type="journal article" date="2014" name="Int. J. Syst. Evol. Microbiol.">
        <title>Complete genome sequence of Corynebacterium casei LMG S-19264T (=DSM 44701T), isolated from a smear-ripened cheese.</title>
        <authorList>
            <consortium name="US DOE Joint Genome Institute (JGI-PGF)"/>
            <person name="Walter F."/>
            <person name="Albersmeier A."/>
            <person name="Kalinowski J."/>
            <person name="Ruckert C."/>
        </authorList>
    </citation>
    <scope>NUCLEOTIDE SEQUENCE</scope>
    <source>
        <strain evidence="5">CGMCC 1.15725</strain>
    </source>
</reference>
<dbReference type="SUPFAM" id="SSF53850">
    <property type="entry name" value="Periplasmic binding protein-like II"/>
    <property type="match status" value="1"/>
</dbReference>
<dbReference type="PANTHER" id="PTHR33376:SF7">
    <property type="entry name" value="C4-DICARBOXYLATE-BINDING PROTEIN DCTB"/>
    <property type="match status" value="1"/>
</dbReference>
<name>A0A8J2YSZ8_9PROT</name>
<evidence type="ECO:0008006" key="7">
    <source>
        <dbReference type="Google" id="ProtNLM"/>
    </source>
</evidence>
<dbReference type="GO" id="GO:0055085">
    <property type="term" value="P:transmembrane transport"/>
    <property type="evidence" value="ECO:0007669"/>
    <property type="project" value="InterPro"/>
</dbReference>
<evidence type="ECO:0000313" key="6">
    <source>
        <dbReference type="Proteomes" id="UP000646365"/>
    </source>
</evidence>
<dbReference type="PANTHER" id="PTHR33376">
    <property type="match status" value="1"/>
</dbReference>
<dbReference type="InterPro" id="IPR038404">
    <property type="entry name" value="TRAP_DctP_sf"/>
</dbReference>
<proteinExistence type="inferred from homology"/>
<evidence type="ECO:0000313" key="5">
    <source>
        <dbReference type="EMBL" id="GGF11018.1"/>
    </source>
</evidence>
<dbReference type="RefSeq" id="WP_189044308.1">
    <property type="nucleotide sequence ID" value="NZ_BMJQ01000003.1"/>
</dbReference>
<protein>
    <recommendedName>
        <fullName evidence="7">TRAP transporter substrate-binding protein</fullName>
    </recommendedName>
</protein>
<evidence type="ECO:0000256" key="2">
    <source>
        <dbReference type="ARBA" id="ARBA00022448"/>
    </source>
</evidence>